<dbReference type="GO" id="GO:0005634">
    <property type="term" value="C:nucleus"/>
    <property type="evidence" value="ECO:0007669"/>
    <property type="project" value="UniProtKB-SubCell"/>
</dbReference>
<feature type="region of interest" description="Disordered" evidence="5">
    <location>
        <begin position="354"/>
        <end position="399"/>
    </location>
</feature>
<sequence>MGTREPHVRHKVVSCAECRRLKLKCNQLYLLGQFPCTTCVKRGLQAICPNGMILHHDMNGILTSSRLASHPAEVRSNNEYQPFVFIIASRVLMDEAKRLTQQNTQLTERMHLLEEALARHHPPPATNPTNASAETAVDVEPPNCKSSSDETNDSLGTLTIDKEGRSTFLGNTAGMEYIQACPIWAPRAGENAPYPSSSERPLLANPNITSILSLIPLLSIHSMLFSSLPPKPIHSIAQETLPTDISTVPISNFLHALGIFSTLHGAHDAVLSRTEVYLPPLNVAQRLIGVYYDKAAWLFNPIPFTTLQTLLSAIYPPSSSNPAGPGRIPASTTAASISSLFMIFAIGAFLEHTPGEETTSHSPQDSCSPGGGEDFDFNADIGGSTGSADGGRMGGAGGEESRIDAETYHQLGRTALSCDAVLVNPSLENIRALMLMAYYHILHDQNAAQHVWAMMGLVAHMAENIGLHRDPRQWKMPDEAVQERRTLFWEIYFLFMLQSISLGRPPPLALDYCDCRFPRFDTAGVNIPINSFASHKYAFASTILSQITQVTLGVNPISYGKILALDRRIRDHRVLKEGDFSGGMGSVGAMKAQMFMGRAIGEMALLYLHRRFFARALFKYPTDTLHCPFGPSVLAIFKAASAYITLMKEFCEEEVWLAIRFVIFLNNLLASSFIMAAIATRTPSSILAPAALVDLDTGLASRPSRALDIVSKIRTKAHKIISDFHAGIPPPSANPPKAYSRAKRPGEEDPPDAIDMLSGKTRLLTTRRRMNSVNVNVDANPFNVNPRKVNPSASTETLTSVLKKNDDLARAESIYSVYKQAHPELVKVLRDATATTTSTVEVPGSNAVNVILQVPIALHSMQSQSQPQPQISSGVPRLKQQGMRINTQFTAAQTQVWTPPLQATETFLGQDPQQGLPFFLEFSPFLQPRSEPFADSQSTSSTQPLPTPSGVNGDHNLMFGPLWDLPPPTASSKLFISADSDSSLHFDFMRNAGIVSGAGVERVMGQGVTAMDTDAVWDDFMQQFGMQVDSDGSPQSG</sequence>
<feature type="coiled-coil region" evidence="4">
    <location>
        <begin position="89"/>
        <end position="116"/>
    </location>
</feature>
<name>A0A0C9VGB6_SPHS4</name>
<dbReference type="SUPFAM" id="SSF57701">
    <property type="entry name" value="Zn2/Cys6 DNA-binding domain"/>
    <property type="match status" value="1"/>
</dbReference>
<dbReference type="Proteomes" id="UP000054279">
    <property type="component" value="Unassembled WGS sequence"/>
</dbReference>
<dbReference type="CDD" id="cd00067">
    <property type="entry name" value="GAL4"/>
    <property type="match status" value="1"/>
</dbReference>
<dbReference type="Gene3D" id="4.10.240.10">
    <property type="entry name" value="Zn(2)-C6 fungal-type DNA-binding domain"/>
    <property type="match status" value="1"/>
</dbReference>
<dbReference type="PANTHER" id="PTHR31001:SF56">
    <property type="entry name" value="ZN(2)-C6 FUNGAL-TYPE DOMAIN-CONTAINING PROTEIN"/>
    <property type="match status" value="1"/>
</dbReference>
<evidence type="ECO:0000256" key="3">
    <source>
        <dbReference type="ARBA" id="ARBA00023242"/>
    </source>
</evidence>
<protein>
    <submittedName>
        <fullName evidence="7">Unplaced genomic scaffold SPHSTscaffold_34, whole genome shotgun sequence</fullName>
    </submittedName>
</protein>
<accession>A0A0C9VGB6</accession>
<dbReference type="GO" id="GO:0000981">
    <property type="term" value="F:DNA-binding transcription factor activity, RNA polymerase II-specific"/>
    <property type="evidence" value="ECO:0007669"/>
    <property type="project" value="InterPro"/>
</dbReference>
<dbReference type="InterPro" id="IPR007219">
    <property type="entry name" value="XnlR_reg_dom"/>
</dbReference>
<feature type="region of interest" description="Disordered" evidence="5">
    <location>
        <begin position="930"/>
        <end position="953"/>
    </location>
</feature>
<reference evidence="7 8" key="1">
    <citation type="submission" date="2014-06" db="EMBL/GenBank/DDBJ databases">
        <title>Evolutionary Origins and Diversification of the Mycorrhizal Mutualists.</title>
        <authorList>
            <consortium name="DOE Joint Genome Institute"/>
            <consortium name="Mycorrhizal Genomics Consortium"/>
            <person name="Kohler A."/>
            <person name="Kuo A."/>
            <person name="Nagy L.G."/>
            <person name="Floudas D."/>
            <person name="Copeland A."/>
            <person name="Barry K.W."/>
            <person name="Cichocki N."/>
            <person name="Veneault-Fourrey C."/>
            <person name="LaButti K."/>
            <person name="Lindquist E.A."/>
            <person name="Lipzen A."/>
            <person name="Lundell T."/>
            <person name="Morin E."/>
            <person name="Murat C."/>
            <person name="Riley R."/>
            <person name="Ohm R."/>
            <person name="Sun H."/>
            <person name="Tunlid A."/>
            <person name="Henrissat B."/>
            <person name="Grigoriev I.V."/>
            <person name="Hibbett D.S."/>
            <person name="Martin F."/>
        </authorList>
    </citation>
    <scope>NUCLEOTIDE SEQUENCE [LARGE SCALE GENOMIC DNA]</scope>
    <source>
        <strain evidence="7 8">SS14</strain>
    </source>
</reference>
<dbReference type="PANTHER" id="PTHR31001">
    <property type="entry name" value="UNCHARACTERIZED TRANSCRIPTIONAL REGULATORY PROTEIN"/>
    <property type="match status" value="1"/>
</dbReference>
<evidence type="ECO:0000313" key="8">
    <source>
        <dbReference type="Proteomes" id="UP000054279"/>
    </source>
</evidence>
<keyword evidence="4" id="KW-0175">Coiled coil</keyword>
<dbReference type="InterPro" id="IPR050613">
    <property type="entry name" value="Sec_Metabolite_Reg"/>
</dbReference>
<dbReference type="PROSITE" id="PS00463">
    <property type="entry name" value="ZN2_CY6_FUNGAL_1"/>
    <property type="match status" value="1"/>
</dbReference>
<keyword evidence="3" id="KW-0539">Nucleus</keyword>
<evidence type="ECO:0000256" key="2">
    <source>
        <dbReference type="ARBA" id="ARBA00022723"/>
    </source>
</evidence>
<dbReference type="GO" id="GO:0003677">
    <property type="term" value="F:DNA binding"/>
    <property type="evidence" value="ECO:0007669"/>
    <property type="project" value="InterPro"/>
</dbReference>
<gene>
    <name evidence="7" type="ORF">M422DRAFT_46357</name>
</gene>
<dbReference type="CDD" id="cd12148">
    <property type="entry name" value="fungal_TF_MHR"/>
    <property type="match status" value="1"/>
</dbReference>
<evidence type="ECO:0000256" key="4">
    <source>
        <dbReference type="SAM" id="Coils"/>
    </source>
</evidence>
<organism evidence="7 8">
    <name type="scientific">Sphaerobolus stellatus (strain SS14)</name>
    <dbReference type="NCBI Taxonomy" id="990650"/>
    <lineage>
        <taxon>Eukaryota</taxon>
        <taxon>Fungi</taxon>
        <taxon>Dikarya</taxon>
        <taxon>Basidiomycota</taxon>
        <taxon>Agaricomycotina</taxon>
        <taxon>Agaricomycetes</taxon>
        <taxon>Phallomycetidae</taxon>
        <taxon>Geastrales</taxon>
        <taxon>Sphaerobolaceae</taxon>
        <taxon>Sphaerobolus</taxon>
    </lineage>
</organism>
<feature type="region of interest" description="Disordered" evidence="5">
    <location>
        <begin position="120"/>
        <end position="157"/>
    </location>
</feature>
<dbReference type="GO" id="GO:0006351">
    <property type="term" value="P:DNA-templated transcription"/>
    <property type="evidence" value="ECO:0007669"/>
    <property type="project" value="InterPro"/>
</dbReference>
<dbReference type="GO" id="GO:0008270">
    <property type="term" value="F:zinc ion binding"/>
    <property type="evidence" value="ECO:0007669"/>
    <property type="project" value="InterPro"/>
</dbReference>
<feature type="domain" description="Zn(2)-C6 fungal-type" evidence="6">
    <location>
        <begin position="14"/>
        <end position="48"/>
    </location>
</feature>
<dbReference type="SMART" id="SM00906">
    <property type="entry name" value="Fungal_trans"/>
    <property type="match status" value="1"/>
</dbReference>
<feature type="compositionally biased region" description="Gly residues" evidence="5">
    <location>
        <begin position="383"/>
        <end position="398"/>
    </location>
</feature>
<comment type="subcellular location">
    <subcellularLocation>
        <location evidence="1">Nucleus</location>
    </subcellularLocation>
</comment>
<dbReference type="EMBL" id="KN837109">
    <property type="protein sequence ID" value="KIJ46064.1"/>
    <property type="molecule type" value="Genomic_DNA"/>
</dbReference>
<dbReference type="HOGENOM" id="CLU_293231_0_0_1"/>
<dbReference type="InterPro" id="IPR001138">
    <property type="entry name" value="Zn2Cys6_DnaBD"/>
</dbReference>
<dbReference type="AlphaFoldDB" id="A0A0C9VGB6"/>
<evidence type="ECO:0000256" key="1">
    <source>
        <dbReference type="ARBA" id="ARBA00004123"/>
    </source>
</evidence>
<dbReference type="Pfam" id="PF00172">
    <property type="entry name" value="Zn_clus"/>
    <property type="match status" value="1"/>
</dbReference>
<evidence type="ECO:0000259" key="6">
    <source>
        <dbReference type="PROSITE" id="PS50048"/>
    </source>
</evidence>
<dbReference type="PROSITE" id="PS50048">
    <property type="entry name" value="ZN2_CY6_FUNGAL_2"/>
    <property type="match status" value="1"/>
</dbReference>
<dbReference type="InterPro" id="IPR036864">
    <property type="entry name" value="Zn2-C6_fun-type_DNA-bd_sf"/>
</dbReference>
<evidence type="ECO:0000313" key="7">
    <source>
        <dbReference type="EMBL" id="KIJ46064.1"/>
    </source>
</evidence>
<feature type="region of interest" description="Disordered" evidence="5">
    <location>
        <begin position="728"/>
        <end position="753"/>
    </location>
</feature>
<keyword evidence="8" id="KW-1185">Reference proteome</keyword>
<dbReference type="OrthoDB" id="424974at2759"/>
<evidence type="ECO:0000256" key="5">
    <source>
        <dbReference type="SAM" id="MobiDB-lite"/>
    </source>
</evidence>
<keyword evidence="2" id="KW-0479">Metal-binding</keyword>
<proteinExistence type="predicted"/>
<dbReference type="Pfam" id="PF04082">
    <property type="entry name" value="Fungal_trans"/>
    <property type="match status" value="1"/>
</dbReference>